<dbReference type="InterPro" id="IPR051835">
    <property type="entry name" value="RAC1-GEF"/>
</dbReference>
<dbReference type="InterPro" id="IPR000219">
    <property type="entry name" value="DH_dom"/>
</dbReference>
<reference evidence="5" key="2">
    <citation type="submission" date="2014-06" db="EMBL/GenBank/DDBJ databases">
        <authorList>
            <person name="Aslett M."/>
        </authorList>
    </citation>
    <scope>NUCLEOTIDE SEQUENCE</scope>
</reference>
<dbReference type="SUPFAM" id="SSF50729">
    <property type="entry name" value="PH domain-like"/>
    <property type="match status" value="3"/>
</dbReference>
<dbReference type="Gene3D" id="1.20.900.10">
    <property type="entry name" value="Dbl homology (DH) domain"/>
    <property type="match status" value="1"/>
</dbReference>
<dbReference type="CDD" id="cd01220">
    <property type="entry name" value="PH1_FARP1-like"/>
    <property type="match status" value="1"/>
</dbReference>
<evidence type="ECO:0000256" key="1">
    <source>
        <dbReference type="SAM" id="MobiDB-lite"/>
    </source>
</evidence>
<dbReference type="Pfam" id="PF00169">
    <property type="entry name" value="PH"/>
    <property type="match status" value="1"/>
</dbReference>
<dbReference type="Pfam" id="PF09379">
    <property type="entry name" value="FERM_N"/>
    <property type="match status" value="1"/>
</dbReference>
<gene>
    <name evidence="5" type="ORF">EgrG_001088000</name>
</gene>
<dbReference type="PRINTS" id="PR00935">
    <property type="entry name" value="BAND41"/>
</dbReference>
<dbReference type="InterPro" id="IPR035963">
    <property type="entry name" value="FERM_2"/>
</dbReference>
<feature type="domain" description="PH" evidence="2">
    <location>
        <begin position="1391"/>
        <end position="1488"/>
    </location>
</feature>
<dbReference type="InterPro" id="IPR029071">
    <property type="entry name" value="Ubiquitin-like_domsf"/>
</dbReference>
<dbReference type="Pfam" id="PF00621">
    <property type="entry name" value="RhoGEF"/>
    <property type="match status" value="1"/>
</dbReference>
<dbReference type="Gene3D" id="1.20.80.10">
    <property type="match status" value="1"/>
</dbReference>
<feature type="compositionally biased region" description="Acidic residues" evidence="1">
    <location>
        <begin position="815"/>
        <end position="826"/>
    </location>
</feature>
<feature type="compositionally biased region" description="Polar residues" evidence="1">
    <location>
        <begin position="675"/>
        <end position="693"/>
    </location>
</feature>
<dbReference type="PROSITE" id="PS50057">
    <property type="entry name" value="FERM_3"/>
    <property type="match status" value="1"/>
</dbReference>
<feature type="region of interest" description="Disordered" evidence="1">
    <location>
        <begin position="805"/>
        <end position="859"/>
    </location>
</feature>
<feature type="compositionally biased region" description="Basic and acidic residues" evidence="1">
    <location>
        <begin position="708"/>
        <end position="720"/>
    </location>
</feature>
<evidence type="ECO:0000259" key="2">
    <source>
        <dbReference type="PROSITE" id="PS50003"/>
    </source>
</evidence>
<dbReference type="InterPro" id="IPR041788">
    <property type="entry name" value="FARP1/FARP2/FRMD7_FERM_C"/>
</dbReference>
<dbReference type="InterPro" id="IPR011993">
    <property type="entry name" value="PH-like_dom_sf"/>
</dbReference>
<dbReference type="InterPro" id="IPR014352">
    <property type="entry name" value="FERM/acyl-CoA-bd_prot_sf"/>
</dbReference>
<reference evidence="7" key="3">
    <citation type="submission" date="2020-10" db="UniProtKB">
        <authorList>
            <consortium name="WormBaseParasite"/>
        </authorList>
    </citation>
    <scope>IDENTIFICATION</scope>
</reference>
<dbReference type="SMART" id="SM00295">
    <property type="entry name" value="B41"/>
    <property type="match status" value="1"/>
</dbReference>
<dbReference type="FunFam" id="2.30.29.30:FF:000046">
    <property type="entry name" value="FERM, RhoGEF and pleckstrin domain-containing protein 1"/>
    <property type="match status" value="1"/>
</dbReference>
<dbReference type="SUPFAM" id="SSF48065">
    <property type="entry name" value="DBL homology domain (DH-domain)"/>
    <property type="match status" value="1"/>
</dbReference>
<dbReference type="InterPro" id="IPR035899">
    <property type="entry name" value="DBL_dom_sf"/>
</dbReference>
<dbReference type="Pfam" id="PF22697">
    <property type="entry name" value="SOS1_NGEF_PH"/>
    <property type="match status" value="1"/>
</dbReference>
<feature type="compositionally biased region" description="Low complexity" evidence="1">
    <location>
        <begin position="910"/>
        <end position="921"/>
    </location>
</feature>
<feature type="region of interest" description="Disordered" evidence="1">
    <location>
        <begin position="675"/>
        <end position="780"/>
    </location>
</feature>
<reference evidence="5 6" key="1">
    <citation type="journal article" date="2013" name="Nature">
        <title>The genomes of four tapeworm species reveal adaptations to parasitism.</title>
        <authorList>
            <person name="Tsai I.J."/>
            <person name="Zarowiecki M."/>
            <person name="Holroyd N."/>
            <person name="Garciarrubio A."/>
            <person name="Sanchez-Flores A."/>
            <person name="Brooks K.L."/>
            <person name="Tracey A."/>
            <person name="Bobes R.J."/>
            <person name="Fragoso G."/>
            <person name="Sciutto E."/>
            <person name="Aslett M."/>
            <person name="Beasley H."/>
            <person name="Bennett H.M."/>
            <person name="Cai J."/>
            <person name="Camicia F."/>
            <person name="Clark R."/>
            <person name="Cucher M."/>
            <person name="De Silva N."/>
            <person name="Day T.A."/>
            <person name="Deplazes P."/>
            <person name="Estrada K."/>
            <person name="Fernandez C."/>
            <person name="Holland P.W."/>
            <person name="Hou J."/>
            <person name="Hu S."/>
            <person name="Huckvale T."/>
            <person name="Hung S.S."/>
            <person name="Kamenetzky L."/>
            <person name="Keane J.A."/>
            <person name="Kiss F."/>
            <person name="Koziol U."/>
            <person name="Lambert O."/>
            <person name="Liu K."/>
            <person name="Luo X."/>
            <person name="Luo Y."/>
            <person name="Macchiaroli N."/>
            <person name="Nichol S."/>
            <person name="Paps J."/>
            <person name="Parkinson J."/>
            <person name="Pouchkina-Stantcheva N."/>
            <person name="Riddiford N."/>
            <person name="Rosenzvit M."/>
            <person name="Salinas G."/>
            <person name="Wasmuth J.D."/>
            <person name="Zamanian M."/>
            <person name="Zheng Y."/>
            <person name="Cai X."/>
            <person name="Soberon X."/>
            <person name="Olson P.D."/>
            <person name="Laclette J.P."/>
            <person name="Brehm K."/>
            <person name="Berriman M."/>
            <person name="Garciarrubio A."/>
            <person name="Bobes R.J."/>
            <person name="Fragoso G."/>
            <person name="Sanchez-Flores A."/>
            <person name="Estrada K."/>
            <person name="Cevallos M.A."/>
            <person name="Morett E."/>
            <person name="Gonzalez V."/>
            <person name="Portillo T."/>
            <person name="Ochoa-Leyva A."/>
            <person name="Jose M.V."/>
            <person name="Sciutto E."/>
            <person name="Landa A."/>
            <person name="Jimenez L."/>
            <person name="Valdes V."/>
            <person name="Carrero J.C."/>
            <person name="Larralde C."/>
            <person name="Morales-Montor J."/>
            <person name="Limon-Lason J."/>
            <person name="Soberon X."/>
            <person name="Laclette J.P."/>
        </authorList>
    </citation>
    <scope>NUCLEOTIDE SEQUENCE [LARGE SCALE GENOMIC DNA]</scope>
</reference>
<protein>
    <submittedName>
        <fullName evidence="5 7">FERM and pleckstrin domain containing protein</fullName>
    </submittedName>
</protein>
<dbReference type="InterPro" id="IPR018979">
    <property type="entry name" value="FERM_N"/>
</dbReference>
<feature type="domain" description="FERM" evidence="4">
    <location>
        <begin position="53"/>
        <end position="344"/>
    </location>
</feature>
<evidence type="ECO:0000259" key="4">
    <source>
        <dbReference type="PROSITE" id="PS50057"/>
    </source>
</evidence>
<feature type="compositionally biased region" description="Polar residues" evidence="1">
    <location>
        <begin position="721"/>
        <end position="737"/>
    </location>
</feature>
<dbReference type="InterPro" id="IPR000299">
    <property type="entry name" value="FERM_domain"/>
</dbReference>
<dbReference type="SMART" id="SM00325">
    <property type="entry name" value="RhoGEF"/>
    <property type="match status" value="1"/>
</dbReference>
<dbReference type="Gene3D" id="3.10.20.90">
    <property type="entry name" value="Phosphatidylinositol 3-kinase Catalytic Subunit, Chain A, domain 1"/>
    <property type="match status" value="1"/>
</dbReference>
<dbReference type="SUPFAM" id="SSF54236">
    <property type="entry name" value="Ubiquitin-like"/>
    <property type="match status" value="1"/>
</dbReference>
<dbReference type="GO" id="GO:0005085">
    <property type="term" value="F:guanyl-nucleotide exchange factor activity"/>
    <property type="evidence" value="ECO:0007669"/>
    <property type="project" value="InterPro"/>
</dbReference>
<evidence type="ECO:0000313" key="5">
    <source>
        <dbReference type="EMBL" id="CDS23119.1"/>
    </source>
</evidence>
<evidence type="ECO:0000259" key="3">
    <source>
        <dbReference type="PROSITE" id="PS50010"/>
    </source>
</evidence>
<feature type="region of interest" description="Disordered" evidence="1">
    <location>
        <begin position="1008"/>
        <end position="1029"/>
    </location>
</feature>
<name>A0A068WTH6_ECHGR</name>
<dbReference type="PROSITE" id="PS50010">
    <property type="entry name" value="DH_2"/>
    <property type="match status" value="1"/>
</dbReference>
<dbReference type="WBParaSite" id="EgrG_001088000">
    <property type="protein sequence ID" value="EgrG_001088000"/>
    <property type="gene ID" value="EgrG_001088000"/>
</dbReference>
<dbReference type="InterPro" id="IPR055251">
    <property type="entry name" value="SOS1_NGEF_PH"/>
</dbReference>
<dbReference type="CDD" id="cd13193">
    <property type="entry name" value="FERM_C_FARP1-like"/>
    <property type="match status" value="1"/>
</dbReference>
<proteinExistence type="predicted"/>
<dbReference type="FunFam" id="2.30.29.30:FF:000002">
    <property type="entry name" value="Band 4.1-like protein 5 isoform 1"/>
    <property type="match status" value="1"/>
</dbReference>
<dbReference type="InterPro" id="IPR019749">
    <property type="entry name" value="Band_41_domain"/>
</dbReference>
<feature type="region of interest" description="Disordered" evidence="1">
    <location>
        <begin position="1333"/>
        <end position="1360"/>
    </location>
</feature>
<dbReference type="PANTHER" id="PTHR45858:SF5">
    <property type="entry name" value="MOESIN_EZRIN_RADIXIN HOMOLOG 1"/>
    <property type="match status" value="1"/>
</dbReference>
<sequence>MHGLKDWAGKTAWQAIKTGRGADVLSNLLIFLVRMPSTTNLSSANLKMTNKSLQIQVEMLDLTRQHFQMSLRSSGQDLYTALMDRLGVLETDYFDLEYVNRDGNTCWLDHLKPLCKQHNAEKEFIFTFCVKFYAPHPNLLEDEFTRFLSFFFFVTTYRYLFALQIKRDLYRGQIQCSENTAALLAAFIVQAEIGDYLEDAFLDHSYLAGLRLVPSATPEFLDKVMECHRSLIGQTPTEADLSLLDTARKVEMYGIRLKPVKGSDGMPLNLAVSHAGLFVFQGVSKVNTFSWARIRKLSFKRKKFLIKLHPEGYDAVEFFFESRNECKGFWKQCIEHHAFFRCQSVKVVGKSGKASKNAAQVASASSTGRVNRSPGRGCGGVSNTSQPILTSAVSIGSDANHLHHHHHVIQQQQQQATSTAQQPSQVTARSLPLAGTVDDAAVPSFVQLPTGGSLRYPQRVMLVVPRRADGTIGRTTVTTTQAVAATGGGGFLVMLPTTSADQQQQNAWLSAIQHQHQQQQRAFSPVNGKEPTYSTLQTSLVMTTQAPRNGSLQDGGNVCPQTLSHLPTARVLSPNFLTTSQTGLSTACTVIPSAQRPASGRVVYVDSATGRLISDTQLVAVPRPLNVVGSGFSSAPASQAPTVATSPIGGPYSGSTAAAVAATMIGGPTGVVPQDISNTAPIPGGSSTASSLPQLLRSRPHGPPPPAPERRDSVHPRDRQLSSSTLDSGITSKSASLSRPPFDASAGGVEEDEELPPPPPPPPMEMQDPDPAHPYPFNVIPVEGDFSTRRPMQASCLSLAARSVRSSCQSLLPTDNEDLDEDEEEENRSLSHHQFASRSASLHRPMAKRDRYAEASTTTQDDIATALAVNRSSTNSSATGSVAAATSSASSRSLVSLSSKSRHEDRSLRSSRQGSTSCSSRNLPRAPASVAYHLLRELTMTERTYKKDLDVVCEGFREAFTEELKDSTAVESVFSKIFTLLYPIRAQAIDFLNELESRFTAWSVRLDGTSRGSHRHSSTASAGASASGSASSASASATSAGVDADSPTTPVRIGDLFVTNLKMLQLYRSYLRETECLIIDLERLVRSRASFQSKMQSFEAQKSCYLPFYAFLLKPMHRLLQYRSVLERLMRHYNESNPDMQDCRVAHARLLDTIQSQWDSYKRCENLYKSLEVERDLVGVQTTSETTTATSSGSGREKATGWLASRSRQFIREGLLQKLSKKGYQQRMFFLFSDQLIYASRTNAPFLQFKVHGQFPLQDLMVEEAESPLSFTVYSGNRCFVVAAPSEWQRDRWLEDISRAILAAKTTLPSVSALTSNASAFLGLEASISTAVGTADNTEDEEPKSERSEVTNVASSNQGAGKVLHRATTSVHVCWHRSSTFSMSDILRANEYQTSGYLLRKFKNSNGWQKLWVVFTQLCLFFHKSYQDTFPLASLPLLGYSIITPSPEDNIRKEFVFKLQFKNHVYFFRDDSQTSFERWFDCLSSAAGTNARQRLVSSRHPVTSTVATAMTTTTTATTTTSNVSGENKAN</sequence>
<dbReference type="SMART" id="SM00233">
    <property type="entry name" value="PH"/>
    <property type="match status" value="2"/>
</dbReference>
<dbReference type="InterPro" id="IPR019748">
    <property type="entry name" value="FERM_central"/>
</dbReference>
<dbReference type="InterPro" id="IPR018980">
    <property type="entry name" value="FERM_PH-like_C"/>
</dbReference>
<feature type="compositionally biased region" description="Polar residues" evidence="1">
    <location>
        <begin position="1350"/>
        <end position="1359"/>
    </location>
</feature>
<dbReference type="PROSITE" id="PS50003">
    <property type="entry name" value="PH_DOMAIN"/>
    <property type="match status" value="2"/>
</dbReference>
<dbReference type="CDD" id="cd14473">
    <property type="entry name" value="FERM_B-lobe"/>
    <property type="match status" value="1"/>
</dbReference>
<dbReference type="InterPro" id="IPR001849">
    <property type="entry name" value="PH_domain"/>
</dbReference>
<dbReference type="SUPFAM" id="SSF47031">
    <property type="entry name" value="Second domain of FERM"/>
    <property type="match status" value="1"/>
</dbReference>
<evidence type="ECO:0000313" key="7">
    <source>
        <dbReference type="WBParaSite" id="EgrG_001088000"/>
    </source>
</evidence>
<feature type="domain" description="PH" evidence="2">
    <location>
        <begin position="1209"/>
        <end position="1302"/>
    </location>
</feature>
<dbReference type="PANTHER" id="PTHR45858">
    <property type="entry name" value="FERM DOMAIN CONTAINING PROTEIN"/>
    <property type="match status" value="1"/>
</dbReference>
<accession>A0A068WTH6</accession>
<dbReference type="Pfam" id="PF00373">
    <property type="entry name" value="FERM_M"/>
    <property type="match status" value="1"/>
</dbReference>
<feature type="compositionally biased region" description="Low complexity" evidence="1">
    <location>
        <begin position="1018"/>
        <end position="1029"/>
    </location>
</feature>
<feature type="domain" description="DH" evidence="3">
    <location>
        <begin position="930"/>
        <end position="1160"/>
    </location>
</feature>
<feature type="compositionally biased region" description="Polar residues" evidence="1">
    <location>
        <begin position="359"/>
        <end position="370"/>
    </location>
</feature>
<dbReference type="SMART" id="SM01196">
    <property type="entry name" value="FERM_C"/>
    <property type="match status" value="1"/>
</dbReference>
<feature type="region of interest" description="Disordered" evidence="1">
    <location>
        <begin position="359"/>
        <end position="385"/>
    </location>
</feature>
<feature type="compositionally biased region" description="Low complexity" evidence="1">
    <location>
        <begin position="410"/>
        <end position="425"/>
    </location>
</feature>
<dbReference type="CDD" id="cd13235">
    <property type="entry name" value="PH2_FARP1-like"/>
    <property type="match status" value="1"/>
</dbReference>
<feature type="region of interest" description="Disordered" evidence="1">
    <location>
        <begin position="404"/>
        <end position="427"/>
    </location>
</feature>
<dbReference type="OrthoDB" id="9990815at2759"/>
<dbReference type="Proteomes" id="UP000492820">
    <property type="component" value="Unassembled WGS sequence"/>
</dbReference>
<dbReference type="EMBL" id="LK028589">
    <property type="protein sequence ID" value="CDS23119.1"/>
    <property type="molecule type" value="Genomic_DNA"/>
</dbReference>
<feature type="region of interest" description="Disordered" evidence="1">
    <location>
        <begin position="893"/>
        <end position="923"/>
    </location>
</feature>
<organism evidence="5">
    <name type="scientific">Echinococcus granulosus</name>
    <name type="common">Hydatid tapeworm</name>
    <dbReference type="NCBI Taxonomy" id="6210"/>
    <lineage>
        <taxon>Eukaryota</taxon>
        <taxon>Metazoa</taxon>
        <taxon>Spiralia</taxon>
        <taxon>Lophotrochozoa</taxon>
        <taxon>Platyhelminthes</taxon>
        <taxon>Cestoda</taxon>
        <taxon>Eucestoda</taxon>
        <taxon>Cyclophyllidea</taxon>
        <taxon>Taeniidae</taxon>
        <taxon>Echinococcus</taxon>
        <taxon>Echinococcus granulosus group</taxon>
    </lineage>
</organism>
<evidence type="ECO:0000313" key="6">
    <source>
        <dbReference type="Proteomes" id="UP000492820"/>
    </source>
</evidence>
<dbReference type="Gene3D" id="2.30.29.30">
    <property type="entry name" value="Pleckstrin-homology domain (PH domain)/Phosphotyrosine-binding domain (PTB)"/>
    <property type="match status" value="3"/>
</dbReference>
<dbReference type="Pfam" id="PF09380">
    <property type="entry name" value="FERM_C"/>
    <property type="match status" value="1"/>
</dbReference>